<dbReference type="EMBL" id="LSDL01000020">
    <property type="protein sequence ID" value="KXB80109.1"/>
    <property type="molecule type" value="Genomic_DNA"/>
</dbReference>
<name>A0A134BJL4_9BACT</name>
<dbReference type="AlphaFoldDB" id="A0A134BJL4"/>
<dbReference type="PATRIC" id="fig|419005.5.peg.402"/>
<evidence type="ECO:0000313" key="2">
    <source>
        <dbReference type="Proteomes" id="UP000070531"/>
    </source>
</evidence>
<comment type="caution">
    <text evidence="1">The sequence shown here is derived from an EMBL/GenBank/DDBJ whole genome shotgun (WGS) entry which is preliminary data.</text>
</comment>
<organism evidence="1">
    <name type="scientific">Prevotella amnii</name>
    <dbReference type="NCBI Taxonomy" id="419005"/>
    <lineage>
        <taxon>Bacteria</taxon>
        <taxon>Pseudomonadati</taxon>
        <taxon>Bacteroidota</taxon>
        <taxon>Bacteroidia</taxon>
        <taxon>Bacteroidales</taxon>
        <taxon>Prevotellaceae</taxon>
        <taxon>Prevotella</taxon>
    </lineage>
</organism>
<sequence length="73" mass="8332">MYSTYSFTTQLRHIPNGIPLAGKLITSLYSAFICSVVFTEPTLRPSFPPFSIHKKAHAEAIHCFTFTYIPYPY</sequence>
<gene>
    <name evidence="1" type="ORF">HMPREF1860_00395</name>
</gene>
<reference evidence="1 2" key="1">
    <citation type="submission" date="2016-01" db="EMBL/GenBank/DDBJ databases">
        <authorList>
            <person name="Oliw E.H."/>
        </authorList>
    </citation>
    <scope>NUCLEOTIDE SEQUENCE [LARGE SCALE GENOMIC DNA]</scope>
    <source>
        <strain evidence="1 2">DNF00307</strain>
    </source>
</reference>
<evidence type="ECO:0000313" key="1">
    <source>
        <dbReference type="EMBL" id="KXB80109.1"/>
    </source>
</evidence>
<protein>
    <submittedName>
        <fullName evidence="1">Uncharacterized protein</fullName>
    </submittedName>
</protein>
<dbReference type="Proteomes" id="UP000070531">
    <property type="component" value="Unassembled WGS sequence"/>
</dbReference>
<accession>A0A134BJL4</accession>
<proteinExistence type="predicted"/>
<dbReference type="STRING" id="419005.HMPREF1860_00395"/>